<sequence>MKNQKIKIVLIEDDLVLGSLILELLTLNDFFVDWFKDGLEALKHLQKEVPDIIISDFMMPNMNGEELFLRIRKDSKYHAVPFIIITANMEEGVKYRQLKNGVNDYIMKPFKVKELIYKIKNVIDFKKNIEKKLSPDPFSKVTIKLSEKDFITAVNTILCKNLKSKVDIDDLSKKLFISRSTLDKKIRKHTNKNITQYIREYKLDFAIKLIDLGERNIQFLVDETGFNSFSYFSTSFKAYQGMTPSGYIKSIHDNNHPQG</sequence>
<dbReference type="Proteomes" id="UP000077164">
    <property type="component" value="Unassembled WGS sequence"/>
</dbReference>
<organism evidence="7 8">
    <name type="scientific">Flavobacterium fryxellicola</name>
    <dbReference type="NCBI Taxonomy" id="249352"/>
    <lineage>
        <taxon>Bacteria</taxon>
        <taxon>Pseudomonadati</taxon>
        <taxon>Bacteroidota</taxon>
        <taxon>Flavobacteriia</taxon>
        <taxon>Flavobacteriales</taxon>
        <taxon>Flavobacteriaceae</taxon>
        <taxon>Flavobacterium</taxon>
    </lineage>
</organism>
<name>A0A167X352_9FLAO</name>
<evidence type="ECO:0000256" key="1">
    <source>
        <dbReference type="ARBA" id="ARBA00022553"/>
    </source>
</evidence>
<reference evidence="7 8" key="1">
    <citation type="submission" date="2016-03" db="EMBL/GenBank/DDBJ databases">
        <title>Draft genome sequence of Flavobacterium fryxellicola DSM 16209.</title>
        <authorList>
            <person name="Shin S.-K."/>
            <person name="Yi H."/>
        </authorList>
    </citation>
    <scope>NUCLEOTIDE SEQUENCE [LARGE SCALE GENOMIC DNA]</scope>
    <source>
        <strain evidence="7 8">DSM 16209</strain>
    </source>
</reference>
<keyword evidence="2" id="KW-0805">Transcription regulation</keyword>
<dbReference type="STRING" id="249352.SAMN05444395_103197"/>
<dbReference type="PANTHER" id="PTHR44591">
    <property type="entry name" value="STRESS RESPONSE REGULATOR PROTEIN 1"/>
    <property type="match status" value="1"/>
</dbReference>
<dbReference type="AlphaFoldDB" id="A0A167X352"/>
<dbReference type="GO" id="GO:0043565">
    <property type="term" value="F:sequence-specific DNA binding"/>
    <property type="evidence" value="ECO:0007669"/>
    <property type="project" value="InterPro"/>
</dbReference>
<dbReference type="InterPro" id="IPR050595">
    <property type="entry name" value="Bact_response_regulator"/>
</dbReference>
<dbReference type="PANTHER" id="PTHR44591:SF3">
    <property type="entry name" value="RESPONSE REGULATORY DOMAIN-CONTAINING PROTEIN"/>
    <property type="match status" value="1"/>
</dbReference>
<dbReference type="PROSITE" id="PS01124">
    <property type="entry name" value="HTH_ARAC_FAMILY_2"/>
    <property type="match status" value="1"/>
</dbReference>
<dbReference type="Gene3D" id="3.40.50.2300">
    <property type="match status" value="1"/>
</dbReference>
<dbReference type="Gene3D" id="1.10.10.60">
    <property type="entry name" value="Homeodomain-like"/>
    <property type="match status" value="2"/>
</dbReference>
<accession>A0A167X352</accession>
<dbReference type="SMART" id="SM00342">
    <property type="entry name" value="HTH_ARAC"/>
    <property type="match status" value="1"/>
</dbReference>
<dbReference type="SUPFAM" id="SSF46689">
    <property type="entry name" value="Homeodomain-like"/>
    <property type="match status" value="1"/>
</dbReference>
<dbReference type="InterPro" id="IPR011006">
    <property type="entry name" value="CheY-like_superfamily"/>
</dbReference>
<feature type="domain" description="HTH araC/xylS-type" evidence="5">
    <location>
        <begin position="152"/>
        <end position="250"/>
    </location>
</feature>
<evidence type="ECO:0000259" key="5">
    <source>
        <dbReference type="PROSITE" id="PS01124"/>
    </source>
</evidence>
<evidence type="ECO:0000256" key="3">
    <source>
        <dbReference type="ARBA" id="ARBA00023163"/>
    </source>
</evidence>
<feature type="modified residue" description="4-aspartylphosphate" evidence="4">
    <location>
        <position position="56"/>
    </location>
</feature>
<gene>
    <name evidence="7" type="ORF">FBFR_09015</name>
</gene>
<dbReference type="GO" id="GO:0003700">
    <property type="term" value="F:DNA-binding transcription factor activity"/>
    <property type="evidence" value="ECO:0007669"/>
    <property type="project" value="InterPro"/>
</dbReference>
<keyword evidence="8" id="KW-1185">Reference proteome</keyword>
<dbReference type="InterPro" id="IPR018060">
    <property type="entry name" value="HTH_AraC"/>
</dbReference>
<dbReference type="PROSITE" id="PS50110">
    <property type="entry name" value="RESPONSE_REGULATORY"/>
    <property type="match status" value="1"/>
</dbReference>
<keyword evidence="7" id="KW-0238">DNA-binding</keyword>
<dbReference type="InterPro" id="IPR009057">
    <property type="entry name" value="Homeodomain-like_sf"/>
</dbReference>
<dbReference type="Pfam" id="PF12833">
    <property type="entry name" value="HTH_18"/>
    <property type="match status" value="1"/>
</dbReference>
<dbReference type="OrthoDB" id="358279at2"/>
<dbReference type="GO" id="GO:0000160">
    <property type="term" value="P:phosphorelay signal transduction system"/>
    <property type="evidence" value="ECO:0007669"/>
    <property type="project" value="InterPro"/>
</dbReference>
<keyword evidence="3" id="KW-0804">Transcription</keyword>
<protein>
    <submittedName>
        <fullName evidence="7">DNA-binding response regulator</fullName>
    </submittedName>
</protein>
<evidence type="ECO:0000313" key="7">
    <source>
        <dbReference type="EMBL" id="OAB27986.1"/>
    </source>
</evidence>
<evidence type="ECO:0000313" key="8">
    <source>
        <dbReference type="Proteomes" id="UP000077164"/>
    </source>
</evidence>
<dbReference type="SMART" id="SM00448">
    <property type="entry name" value="REC"/>
    <property type="match status" value="1"/>
</dbReference>
<dbReference type="Pfam" id="PF00072">
    <property type="entry name" value="Response_reg"/>
    <property type="match status" value="1"/>
</dbReference>
<dbReference type="InterPro" id="IPR001789">
    <property type="entry name" value="Sig_transdc_resp-reg_receiver"/>
</dbReference>
<evidence type="ECO:0000256" key="2">
    <source>
        <dbReference type="ARBA" id="ARBA00023015"/>
    </source>
</evidence>
<dbReference type="RefSeq" id="WP_066079995.1">
    <property type="nucleotide sequence ID" value="NZ_FRDK01000003.1"/>
</dbReference>
<evidence type="ECO:0000259" key="6">
    <source>
        <dbReference type="PROSITE" id="PS50110"/>
    </source>
</evidence>
<comment type="caution">
    <text evidence="7">The sequence shown here is derived from an EMBL/GenBank/DDBJ whole genome shotgun (WGS) entry which is preliminary data.</text>
</comment>
<dbReference type="SUPFAM" id="SSF52172">
    <property type="entry name" value="CheY-like"/>
    <property type="match status" value="1"/>
</dbReference>
<keyword evidence="1 4" id="KW-0597">Phosphoprotein</keyword>
<dbReference type="EMBL" id="LVJE01000013">
    <property type="protein sequence ID" value="OAB27986.1"/>
    <property type="molecule type" value="Genomic_DNA"/>
</dbReference>
<feature type="domain" description="Response regulatory" evidence="6">
    <location>
        <begin position="7"/>
        <end position="123"/>
    </location>
</feature>
<proteinExistence type="predicted"/>
<evidence type="ECO:0000256" key="4">
    <source>
        <dbReference type="PROSITE-ProRule" id="PRU00169"/>
    </source>
</evidence>